<reference evidence="1" key="1">
    <citation type="submission" date="2014-11" db="EMBL/GenBank/DDBJ databases">
        <authorList>
            <person name="Amaro Gonzalez C."/>
        </authorList>
    </citation>
    <scope>NUCLEOTIDE SEQUENCE</scope>
</reference>
<dbReference type="EMBL" id="GBXM01022428">
    <property type="protein sequence ID" value="JAH86149.1"/>
    <property type="molecule type" value="Transcribed_RNA"/>
</dbReference>
<reference evidence="1" key="2">
    <citation type="journal article" date="2015" name="Fish Shellfish Immunol.">
        <title>Early steps in the European eel (Anguilla anguilla)-Vibrio vulnificus interaction in the gills: Role of the RtxA13 toxin.</title>
        <authorList>
            <person name="Callol A."/>
            <person name="Pajuelo D."/>
            <person name="Ebbesson L."/>
            <person name="Teles M."/>
            <person name="MacKenzie S."/>
            <person name="Amaro C."/>
        </authorList>
    </citation>
    <scope>NUCLEOTIDE SEQUENCE</scope>
</reference>
<dbReference type="AlphaFoldDB" id="A0A0E9W6Y5"/>
<protein>
    <submittedName>
        <fullName evidence="1">Uncharacterized protein</fullName>
    </submittedName>
</protein>
<name>A0A0E9W6Y5_ANGAN</name>
<dbReference type="PROSITE" id="PS51257">
    <property type="entry name" value="PROKAR_LIPOPROTEIN"/>
    <property type="match status" value="1"/>
</dbReference>
<organism evidence="1">
    <name type="scientific">Anguilla anguilla</name>
    <name type="common">European freshwater eel</name>
    <name type="synonym">Muraena anguilla</name>
    <dbReference type="NCBI Taxonomy" id="7936"/>
    <lineage>
        <taxon>Eukaryota</taxon>
        <taxon>Metazoa</taxon>
        <taxon>Chordata</taxon>
        <taxon>Craniata</taxon>
        <taxon>Vertebrata</taxon>
        <taxon>Euteleostomi</taxon>
        <taxon>Actinopterygii</taxon>
        <taxon>Neopterygii</taxon>
        <taxon>Teleostei</taxon>
        <taxon>Anguilliformes</taxon>
        <taxon>Anguillidae</taxon>
        <taxon>Anguilla</taxon>
    </lineage>
</organism>
<evidence type="ECO:0000313" key="1">
    <source>
        <dbReference type="EMBL" id="JAH86149.1"/>
    </source>
</evidence>
<proteinExistence type="predicted"/>
<sequence length="31" mass="3539">MVQKSLVISHIFKLFKIPLLNSLTQSCVFFG</sequence>
<accession>A0A0E9W6Y5</accession>